<dbReference type="Proteomes" id="UP000318294">
    <property type="component" value="Unassembled WGS sequence"/>
</dbReference>
<dbReference type="PANTHER" id="PTHR11645:SF0">
    <property type="entry name" value="PYRROLINE-5-CARBOXYLATE REDUCTASE 3"/>
    <property type="match status" value="1"/>
</dbReference>
<dbReference type="GO" id="GO:0004735">
    <property type="term" value="F:pyrroline-5-carboxylate reductase activity"/>
    <property type="evidence" value="ECO:0007669"/>
    <property type="project" value="UniProtKB-UniRule"/>
</dbReference>
<dbReference type="NCBIfam" id="TIGR00112">
    <property type="entry name" value="proC"/>
    <property type="match status" value="1"/>
</dbReference>
<dbReference type="Gene3D" id="1.10.3730.10">
    <property type="entry name" value="ProC C-terminal domain-like"/>
    <property type="match status" value="1"/>
</dbReference>
<evidence type="ECO:0000313" key="9">
    <source>
        <dbReference type="EMBL" id="TSE35594.1"/>
    </source>
</evidence>
<sequence length="303" mass="31232">MTHNNAMEPTARPTVSPSPQAIAPHLLAGVRMAFVGGGNMASALLEALLTAGGRAADVCVLDPQPAVRERLQQQWGVRTLAAPDPTLAEAALVVWAVKPQTFREAALAAAPFVGGALQLSVAAGIRCAAMRAWLGTERIVRTMPNTPALVGRGMTALYALPSVSADDRARAQALIAGTGRWVWVDDEAALDAVTAVSGSGPAYVFYVLEAMRDAGAALGLPPAVALQLAIATFDGAAHLAERSAEPPEVLRERVTSKGGTTAAALAVLHERGVREAFIAALQAAHQRARELGEAFGAEAGSSA</sequence>
<comment type="subcellular location">
    <subcellularLocation>
        <location evidence="4">Cytoplasm</location>
    </subcellularLocation>
</comment>
<dbReference type="UniPathway" id="UPA00098">
    <property type="reaction ID" value="UER00361"/>
</dbReference>
<dbReference type="Pfam" id="PF03807">
    <property type="entry name" value="F420_oxidored"/>
    <property type="match status" value="1"/>
</dbReference>
<feature type="binding site" evidence="6">
    <location>
        <begin position="96"/>
        <end position="99"/>
    </location>
    <ligand>
        <name>NADP(+)</name>
        <dbReference type="ChEBI" id="CHEBI:58349"/>
    </ligand>
</feature>
<comment type="catalytic activity">
    <reaction evidence="4">
        <text>L-proline + NAD(+) = (S)-1-pyrroline-5-carboxylate + NADH + 2 H(+)</text>
        <dbReference type="Rhea" id="RHEA:14105"/>
        <dbReference type="ChEBI" id="CHEBI:15378"/>
        <dbReference type="ChEBI" id="CHEBI:17388"/>
        <dbReference type="ChEBI" id="CHEBI:57540"/>
        <dbReference type="ChEBI" id="CHEBI:57945"/>
        <dbReference type="ChEBI" id="CHEBI:60039"/>
        <dbReference type="EC" id="1.5.1.2"/>
    </reaction>
</comment>
<comment type="catalytic activity">
    <reaction evidence="4">
        <text>L-proline + NADP(+) = (S)-1-pyrroline-5-carboxylate + NADPH + 2 H(+)</text>
        <dbReference type="Rhea" id="RHEA:14109"/>
        <dbReference type="ChEBI" id="CHEBI:15378"/>
        <dbReference type="ChEBI" id="CHEBI:17388"/>
        <dbReference type="ChEBI" id="CHEBI:57783"/>
        <dbReference type="ChEBI" id="CHEBI:58349"/>
        <dbReference type="ChEBI" id="CHEBI:60039"/>
        <dbReference type="EC" id="1.5.1.2"/>
    </reaction>
</comment>
<dbReference type="InterPro" id="IPR036291">
    <property type="entry name" value="NAD(P)-bd_dom_sf"/>
</dbReference>
<dbReference type="GO" id="GO:0055129">
    <property type="term" value="P:L-proline biosynthetic process"/>
    <property type="evidence" value="ECO:0007669"/>
    <property type="project" value="UniProtKB-UniRule"/>
</dbReference>
<keyword evidence="4" id="KW-0028">Amino-acid biosynthesis</keyword>
<evidence type="ECO:0000256" key="1">
    <source>
        <dbReference type="ARBA" id="ARBA00005525"/>
    </source>
</evidence>
<comment type="function">
    <text evidence="4">Catalyzes the reduction of 1-pyrroline-5-carboxylate (PCA) to L-proline.</text>
</comment>
<dbReference type="GO" id="GO:0005737">
    <property type="term" value="C:cytoplasm"/>
    <property type="evidence" value="ECO:0007669"/>
    <property type="project" value="UniProtKB-SubCell"/>
</dbReference>
<keyword evidence="4" id="KW-0963">Cytoplasm</keyword>
<dbReference type="Gene3D" id="3.40.50.720">
    <property type="entry name" value="NAD(P)-binding Rossmann-like Domain"/>
    <property type="match status" value="1"/>
</dbReference>
<organism evidence="9 10">
    <name type="scientific">Tepidimonas charontis</name>
    <dbReference type="NCBI Taxonomy" id="2267262"/>
    <lineage>
        <taxon>Bacteria</taxon>
        <taxon>Pseudomonadati</taxon>
        <taxon>Pseudomonadota</taxon>
        <taxon>Betaproteobacteria</taxon>
        <taxon>Burkholderiales</taxon>
        <taxon>Tepidimonas</taxon>
    </lineage>
</organism>
<dbReference type="Pfam" id="PF14748">
    <property type="entry name" value="P5CR_dimer"/>
    <property type="match status" value="1"/>
</dbReference>
<protein>
    <recommendedName>
        <fullName evidence="4 5">Pyrroline-5-carboxylate reductase</fullName>
        <shortName evidence="4">P5C reductase</shortName>
        <shortName evidence="4">P5CR</shortName>
        <ecNumber evidence="4 5">1.5.1.2</ecNumber>
    </recommendedName>
    <alternativeName>
        <fullName evidence="4">PCA reductase</fullName>
    </alternativeName>
</protein>
<dbReference type="InterPro" id="IPR029036">
    <property type="entry name" value="P5CR_dimer"/>
</dbReference>
<keyword evidence="3 4" id="KW-0560">Oxidoreductase</keyword>
<dbReference type="FunFam" id="1.10.3730.10:FF:000001">
    <property type="entry name" value="Pyrroline-5-carboxylate reductase"/>
    <property type="match status" value="1"/>
</dbReference>
<dbReference type="AlphaFoldDB" id="A0A554XIC8"/>
<keyword evidence="4" id="KW-0641">Proline biosynthesis</keyword>
<comment type="pathway">
    <text evidence="4">Amino-acid biosynthesis; L-proline biosynthesis; L-proline from L-glutamate 5-semialdehyde: step 1/1.</text>
</comment>
<feature type="domain" description="Pyrroline-5-carboxylate reductase dimerisation" evidence="8">
    <location>
        <begin position="187"/>
        <end position="291"/>
    </location>
</feature>
<dbReference type="PANTHER" id="PTHR11645">
    <property type="entry name" value="PYRROLINE-5-CARBOXYLATE REDUCTASE"/>
    <property type="match status" value="1"/>
</dbReference>
<reference evidence="9 10" key="1">
    <citation type="submission" date="2019-07" db="EMBL/GenBank/DDBJ databases">
        <title>Tepidimonas charontis SPSP-6 draft genome.</title>
        <authorList>
            <person name="Da Costa M.S."/>
            <person name="Froufe H.J.C."/>
            <person name="Egas C."/>
            <person name="Albuquerque L."/>
        </authorList>
    </citation>
    <scope>NUCLEOTIDE SEQUENCE [LARGE SCALE GENOMIC DNA]</scope>
    <source>
        <strain evidence="9 10">SPSP-6</strain>
    </source>
</reference>
<evidence type="ECO:0000256" key="6">
    <source>
        <dbReference type="PIRSR" id="PIRSR000193-1"/>
    </source>
</evidence>
<dbReference type="SUPFAM" id="SSF51735">
    <property type="entry name" value="NAD(P)-binding Rossmann-fold domains"/>
    <property type="match status" value="1"/>
</dbReference>
<evidence type="ECO:0000256" key="2">
    <source>
        <dbReference type="ARBA" id="ARBA00022857"/>
    </source>
</evidence>
<comment type="similarity">
    <text evidence="1 4">Belongs to the pyrroline-5-carboxylate reductase family.</text>
</comment>
<dbReference type="EC" id="1.5.1.2" evidence="4 5"/>
<dbReference type="EMBL" id="VJON01000006">
    <property type="protein sequence ID" value="TSE35594.1"/>
    <property type="molecule type" value="Genomic_DNA"/>
</dbReference>
<evidence type="ECO:0000259" key="7">
    <source>
        <dbReference type="Pfam" id="PF03807"/>
    </source>
</evidence>
<keyword evidence="10" id="KW-1185">Reference proteome</keyword>
<dbReference type="InterPro" id="IPR000304">
    <property type="entry name" value="Pyrroline-COOH_reductase"/>
</dbReference>
<gene>
    <name evidence="4 9" type="primary">proC</name>
    <name evidence="9" type="ORF">Tchar_00584</name>
</gene>
<dbReference type="PIRSF" id="PIRSF000193">
    <property type="entry name" value="Pyrrol-5-carb_rd"/>
    <property type="match status" value="1"/>
</dbReference>
<name>A0A554XIC8_9BURK</name>
<dbReference type="InterPro" id="IPR028939">
    <property type="entry name" value="P5C_Rdtase_cat_N"/>
</dbReference>
<evidence type="ECO:0000256" key="4">
    <source>
        <dbReference type="HAMAP-Rule" id="MF_01925"/>
    </source>
</evidence>
<dbReference type="HAMAP" id="MF_01925">
    <property type="entry name" value="P5C_reductase"/>
    <property type="match status" value="1"/>
</dbReference>
<dbReference type="InterPro" id="IPR008927">
    <property type="entry name" value="6-PGluconate_DH-like_C_sf"/>
</dbReference>
<evidence type="ECO:0000256" key="5">
    <source>
        <dbReference type="NCBIfam" id="TIGR00112"/>
    </source>
</evidence>
<evidence type="ECO:0000256" key="3">
    <source>
        <dbReference type="ARBA" id="ARBA00023002"/>
    </source>
</evidence>
<evidence type="ECO:0000313" key="10">
    <source>
        <dbReference type="Proteomes" id="UP000318294"/>
    </source>
</evidence>
<feature type="domain" description="Pyrroline-5-carboxylate reductase catalytic N-terminal" evidence="7">
    <location>
        <begin position="32"/>
        <end position="109"/>
    </location>
</feature>
<proteinExistence type="inferred from homology"/>
<evidence type="ECO:0000259" key="8">
    <source>
        <dbReference type="Pfam" id="PF14748"/>
    </source>
</evidence>
<accession>A0A554XIC8</accession>
<keyword evidence="2 4" id="KW-0521">NADP</keyword>
<dbReference type="SUPFAM" id="SSF48179">
    <property type="entry name" value="6-phosphogluconate dehydrogenase C-terminal domain-like"/>
    <property type="match status" value="1"/>
</dbReference>
<comment type="caution">
    <text evidence="9">The sequence shown here is derived from an EMBL/GenBank/DDBJ whole genome shotgun (WGS) entry which is preliminary data.</text>
</comment>